<comment type="caution">
    <text evidence="1">The sequence shown here is derived from an EMBL/GenBank/DDBJ whole genome shotgun (WGS) entry which is preliminary data.</text>
</comment>
<dbReference type="OrthoDB" id="2445331at2759"/>
<gene>
    <name evidence="1" type="ORF">AMORRO_LOCUS17074</name>
</gene>
<dbReference type="EMBL" id="CAJVPV010050540">
    <property type="protein sequence ID" value="CAG8777949.1"/>
    <property type="molecule type" value="Genomic_DNA"/>
</dbReference>
<feature type="non-terminal residue" evidence="1">
    <location>
        <position position="1"/>
    </location>
</feature>
<organism evidence="1 2">
    <name type="scientific">Acaulospora morrowiae</name>
    <dbReference type="NCBI Taxonomy" id="94023"/>
    <lineage>
        <taxon>Eukaryota</taxon>
        <taxon>Fungi</taxon>
        <taxon>Fungi incertae sedis</taxon>
        <taxon>Mucoromycota</taxon>
        <taxon>Glomeromycotina</taxon>
        <taxon>Glomeromycetes</taxon>
        <taxon>Diversisporales</taxon>
        <taxon>Acaulosporaceae</taxon>
        <taxon>Acaulospora</taxon>
    </lineage>
</organism>
<reference evidence="1" key="1">
    <citation type="submission" date="2021-06" db="EMBL/GenBank/DDBJ databases">
        <authorList>
            <person name="Kallberg Y."/>
            <person name="Tangrot J."/>
            <person name="Rosling A."/>
        </authorList>
    </citation>
    <scope>NUCLEOTIDE SEQUENCE</scope>
    <source>
        <strain evidence="1">CL551</strain>
    </source>
</reference>
<feature type="non-terminal residue" evidence="1">
    <location>
        <position position="224"/>
    </location>
</feature>
<accession>A0A9N9JGD2</accession>
<dbReference type="Proteomes" id="UP000789342">
    <property type="component" value="Unassembled WGS sequence"/>
</dbReference>
<name>A0A9N9JGD2_9GLOM</name>
<proteinExistence type="predicted"/>
<evidence type="ECO:0000313" key="1">
    <source>
        <dbReference type="EMBL" id="CAG8777949.1"/>
    </source>
</evidence>
<evidence type="ECO:0000313" key="2">
    <source>
        <dbReference type="Proteomes" id="UP000789342"/>
    </source>
</evidence>
<sequence>NSISCVRILKESTMEETISKINDFLAELEILIGSQLHDYSEVNEKFKEGKELIDELEEVNEKQHGLFRYIYHAKYSDYSKKRGNMENARKHEKLAKKYEKFRTTAQETNIYETNLLFTDARLKDAEEIFDHEKKILQDFVKEELEKIKSILQDEVVEQFRREIEKVFNATLNSFLDFRNLIELEIHLCKLTDGPITGELFDLENVSTDKTNEIEKARKALLNSL</sequence>
<dbReference type="AlphaFoldDB" id="A0A9N9JGD2"/>
<keyword evidence="2" id="KW-1185">Reference proteome</keyword>
<protein>
    <submittedName>
        <fullName evidence="1">15766_t:CDS:1</fullName>
    </submittedName>
</protein>